<evidence type="ECO:0000256" key="2">
    <source>
        <dbReference type="ARBA" id="ARBA00023445"/>
    </source>
</evidence>
<evidence type="ECO:0000313" key="5">
    <source>
        <dbReference type="Proteomes" id="UP000509510"/>
    </source>
</evidence>
<dbReference type="InterPro" id="IPR050425">
    <property type="entry name" value="NAD(P)_dehydrat-like"/>
</dbReference>
<dbReference type="OrthoDB" id="2735536at2759"/>
<dbReference type="KEGG" id="trg:TRUGW13939_11783"/>
<dbReference type="InterPro" id="IPR036291">
    <property type="entry name" value="NAD(P)-bd_dom_sf"/>
</dbReference>
<name>A0A7H8REZ0_TALRU</name>
<evidence type="ECO:0000259" key="3">
    <source>
        <dbReference type="Pfam" id="PF01370"/>
    </source>
</evidence>
<dbReference type="Gene3D" id="3.40.50.720">
    <property type="entry name" value="NAD(P)-binding Rossmann-like Domain"/>
    <property type="match status" value="1"/>
</dbReference>
<keyword evidence="5" id="KW-1185">Reference proteome</keyword>
<dbReference type="Proteomes" id="UP000509510">
    <property type="component" value="Chromosome VI"/>
</dbReference>
<proteinExistence type="inferred from homology"/>
<feature type="domain" description="NAD-dependent epimerase/dehydratase" evidence="3">
    <location>
        <begin position="6"/>
        <end position="251"/>
    </location>
</feature>
<dbReference type="GO" id="GO:0016616">
    <property type="term" value="F:oxidoreductase activity, acting on the CH-OH group of donors, NAD or NADP as acceptor"/>
    <property type="evidence" value="ECO:0007669"/>
    <property type="project" value="TreeGrafter"/>
</dbReference>
<dbReference type="RefSeq" id="XP_035350781.1">
    <property type="nucleotide sequence ID" value="XM_035494888.1"/>
</dbReference>
<comment type="similarity">
    <text evidence="2">Belongs to the NAD(P)-dependent epimerase/dehydratase family. Dihydroflavonol-4-reductase subfamily.</text>
</comment>
<dbReference type="EMBL" id="CP055903">
    <property type="protein sequence ID" value="QKX64608.1"/>
    <property type="molecule type" value="Genomic_DNA"/>
</dbReference>
<accession>A0A7H8REZ0</accession>
<dbReference type="GeneID" id="55999260"/>
<evidence type="ECO:0000313" key="4">
    <source>
        <dbReference type="EMBL" id="QKX64608.1"/>
    </source>
</evidence>
<dbReference type="PANTHER" id="PTHR10366">
    <property type="entry name" value="NAD DEPENDENT EPIMERASE/DEHYDRATASE"/>
    <property type="match status" value="1"/>
</dbReference>
<dbReference type="SUPFAM" id="SSF51735">
    <property type="entry name" value="NAD(P)-binding Rossmann-fold domains"/>
    <property type="match status" value="1"/>
</dbReference>
<gene>
    <name evidence="4" type="ORF">TRUGW13939_11783</name>
</gene>
<dbReference type="AlphaFoldDB" id="A0A7H8REZ0"/>
<dbReference type="InterPro" id="IPR001509">
    <property type="entry name" value="Epimerase_deHydtase"/>
</dbReference>
<sequence length="333" mass="35999">MASGLVFITGATGFIGSATALAALKAGYRLRIAIRRESQIEKIKSVFSEYADSLEFTIVPEIVAEDAYTGKLGGVDFVLHIASPMPRTLDKTDYFDPAIKGTVNILEEASKVPSVKKVVITSSVLSLIPLAGVPEGGIVTEESGWDLSVDVNSDFSGPTNQATAFSLYRASKILANNATWDFQKQKKPHFDLVTIHPTFVYGRDLLQTTPEEIGGTNALLWNALTSGEPSLWSSYVNVRDVATAHINALDSRITDGSSYALAAKKTTWKEVARLLKKNYADIGRFKLTDNAPGSPLPIDGSKAERELGIDYVSLETTIKDVVDQNVGLIEARA</sequence>
<dbReference type="Pfam" id="PF01370">
    <property type="entry name" value="Epimerase"/>
    <property type="match status" value="1"/>
</dbReference>
<dbReference type="PANTHER" id="PTHR10366:SF812">
    <property type="entry name" value="VPS9 DOMAIN-CONTAINING PROTEIN"/>
    <property type="match status" value="1"/>
</dbReference>
<keyword evidence="1" id="KW-0560">Oxidoreductase</keyword>
<protein>
    <recommendedName>
        <fullName evidence="3">NAD-dependent epimerase/dehydratase domain-containing protein</fullName>
    </recommendedName>
</protein>
<reference evidence="5" key="1">
    <citation type="submission" date="2020-06" db="EMBL/GenBank/DDBJ databases">
        <title>A chromosome-scale genome assembly of Talaromyces rugulosus W13939.</title>
        <authorList>
            <person name="Wang B."/>
            <person name="Guo L."/>
            <person name="Ye K."/>
            <person name="Wang L."/>
        </authorList>
    </citation>
    <scope>NUCLEOTIDE SEQUENCE [LARGE SCALE GENOMIC DNA]</scope>
    <source>
        <strain evidence="5">W13939</strain>
    </source>
</reference>
<organism evidence="4 5">
    <name type="scientific">Talaromyces rugulosus</name>
    <name type="common">Penicillium rugulosum</name>
    <dbReference type="NCBI Taxonomy" id="121627"/>
    <lineage>
        <taxon>Eukaryota</taxon>
        <taxon>Fungi</taxon>
        <taxon>Dikarya</taxon>
        <taxon>Ascomycota</taxon>
        <taxon>Pezizomycotina</taxon>
        <taxon>Eurotiomycetes</taxon>
        <taxon>Eurotiomycetidae</taxon>
        <taxon>Eurotiales</taxon>
        <taxon>Trichocomaceae</taxon>
        <taxon>Talaromyces</taxon>
        <taxon>Talaromyces sect. Islandici</taxon>
    </lineage>
</organism>
<evidence type="ECO:0000256" key="1">
    <source>
        <dbReference type="ARBA" id="ARBA00023002"/>
    </source>
</evidence>